<protein>
    <submittedName>
        <fullName evidence="3">ACT domain-containing protein</fullName>
    </submittedName>
</protein>
<comment type="caution">
    <text evidence="3">The sequence shown here is derived from an EMBL/GenBank/DDBJ whole genome shotgun (WGS) entry which is preliminary data.</text>
</comment>
<organism evidence="3 4">
    <name type="scientific">Limisphaera ngatamarikiensis</name>
    <dbReference type="NCBI Taxonomy" id="1324935"/>
    <lineage>
        <taxon>Bacteria</taxon>
        <taxon>Pseudomonadati</taxon>
        <taxon>Verrucomicrobiota</taxon>
        <taxon>Verrucomicrobiia</taxon>
        <taxon>Limisphaerales</taxon>
        <taxon>Limisphaeraceae</taxon>
        <taxon>Limisphaera</taxon>
    </lineage>
</organism>
<dbReference type="InterPro" id="IPR016867">
    <property type="entry name" value="GcvR"/>
</dbReference>
<evidence type="ECO:0000259" key="2">
    <source>
        <dbReference type="PROSITE" id="PS51671"/>
    </source>
</evidence>
<reference evidence="3 4" key="1">
    <citation type="submission" date="2020-02" db="EMBL/GenBank/DDBJ databases">
        <title>Draft genome sequence of Limisphaera ngatamarikiensis NGM72.4T, a thermophilic Verrucomicrobia grouped in subdivision 3.</title>
        <authorList>
            <person name="Carere C.R."/>
            <person name="Steen J."/>
            <person name="Hugenholtz P."/>
            <person name="Stott M.B."/>
        </authorList>
    </citation>
    <scope>NUCLEOTIDE SEQUENCE [LARGE SCALE GENOMIC DNA]</scope>
    <source>
        <strain evidence="3 4">NGM72.4</strain>
    </source>
</reference>
<dbReference type="GO" id="GO:0006355">
    <property type="term" value="P:regulation of DNA-templated transcription"/>
    <property type="evidence" value="ECO:0007669"/>
    <property type="project" value="InterPro"/>
</dbReference>
<proteinExistence type="predicted"/>
<dbReference type="EMBL" id="JAAKYA010000072">
    <property type="protein sequence ID" value="NGO39875.1"/>
    <property type="molecule type" value="Genomic_DNA"/>
</dbReference>
<keyword evidence="4" id="KW-1185">Reference proteome</keyword>
<gene>
    <name evidence="3" type="ORF">G4L39_10790</name>
</gene>
<dbReference type="Proteomes" id="UP000477311">
    <property type="component" value="Unassembled WGS sequence"/>
</dbReference>
<dbReference type="Pfam" id="PF13740">
    <property type="entry name" value="ACT_6"/>
    <property type="match status" value="1"/>
</dbReference>
<dbReference type="InterPro" id="IPR002912">
    <property type="entry name" value="ACT_dom"/>
</dbReference>
<evidence type="ECO:0000256" key="1">
    <source>
        <dbReference type="SAM" id="MobiDB-lite"/>
    </source>
</evidence>
<feature type="domain" description="ACT" evidence="2">
    <location>
        <begin position="86"/>
        <end position="165"/>
    </location>
</feature>
<evidence type="ECO:0000313" key="4">
    <source>
        <dbReference type="Proteomes" id="UP000477311"/>
    </source>
</evidence>
<dbReference type="CDD" id="cd04869">
    <property type="entry name" value="ACT_GcvR_2"/>
    <property type="match status" value="1"/>
</dbReference>
<dbReference type="PANTHER" id="PTHR34875:SF6">
    <property type="entry name" value="UPF0237 PROTEIN MJ1558"/>
    <property type="match status" value="1"/>
</dbReference>
<dbReference type="AlphaFoldDB" id="A0A6M1RT89"/>
<feature type="region of interest" description="Disordered" evidence="1">
    <location>
        <begin position="168"/>
        <end position="190"/>
    </location>
</feature>
<dbReference type="PIRSF" id="PIRSF028103">
    <property type="entry name" value="GcvR"/>
    <property type="match status" value="1"/>
</dbReference>
<evidence type="ECO:0000313" key="3">
    <source>
        <dbReference type="EMBL" id="NGO39875.1"/>
    </source>
</evidence>
<dbReference type="Gene3D" id="3.30.70.260">
    <property type="match status" value="2"/>
</dbReference>
<sequence length="190" mass="20572">MTVLGKDRPGLVDRVAEVVRGHGGNWLESRMARLGGQFAGILRVSVPEERQSELEQALAGLQREGLSVVVHRDVAWSVMEPGRPAVLEVVGQDRPGIVREIAHALAEAGVNVEELETQCRSAAMSGEAIFEARFQVSVPLSCSMAELRRRIEQVAEDLIVEAEFREEPGGGLGVHRSSAQAELPEETGSD</sequence>
<dbReference type="RefSeq" id="WP_165108161.1">
    <property type="nucleotide sequence ID" value="NZ_JAAKYA010000072.1"/>
</dbReference>
<dbReference type="PANTHER" id="PTHR34875">
    <property type="entry name" value="UPF0237 PROTEIN MJ1558"/>
    <property type="match status" value="1"/>
</dbReference>
<feature type="domain" description="ACT" evidence="2">
    <location>
        <begin position="1"/>
        <end position="76"/>
    </location>
</feature>
<name>A0A6M1RT89_9BACT</name>
<dbReference type="Pfam" id="PF13291">
    <property type="entry name" value="ACT_4"/>
    <property type="match status" value="1"/>
</dbReference>
<dbReference type="PROSITE" id="PS51671">
    <property type="entry name" value="ACT"/>
    <property type="match status" value="2"/>
</dbReference>
<dbReference type="SUPFAM" id="SSF55021">
    <property type="entry name" value="ACT-like"/>
    <property type="match status" value="2"/>
</dbReference>
<dbReference type="InterPro" id="IPR050990">
    <property type="entry name" value="UPF0237/GcvR_regulator"/>
</dbReference>
<dbReference type="InterPro" id="IPR045865">
    <property type="entry name" value="ACT-like_dom_sf"/>
</dbReference>
<accession>A0A6M1RT89</accession>